<organism evidence="3 4">
    <name type="scientific">Tricholomella constricta</name>
    <dbReference type="NCBI Taxonomy" id="117010"/>
    <lineage>
        <taxon>Eukaryota</taxon>
        <taxon>Fungi</taxon>
        <taxon>Dikarya</taxon>
        <taxon>Basidiomycota</taxon>
        <taxon>Agaricomycotina</taxon>
        <taxon>Agaricomycetes</taxon>
        <taxon>Agaricomycetidae</taxon>
        <taxon>Agaricales</taxon>
        <taxon>Tricholomatineae</taxon>
        <taxon>Lyophyllaceae</taxon>
        <taxon>Tricholomella</taxon>
    </lineage>
</organism>
<evidence type="ECO:0000313" key="3">
    <source>
        <dbReference type="EMBL" id="KAF5385006.1"/>
    </source>
</evidence>
<feature type="region of interest" description="Disordered" evidence="1">
    <location>
        <begin position="476"/>
        <end position="571"/>
    </location>
</feature>
<accession>A0A8H5HK41</accession>
<dbReference type="Gene3D" id="3.60.10.10">
    <property type="entry name" value="Endonuclease/exonuclease/phosphatase"/>
    <property type="match status" value="1"/>
</dbReference>
<name>A0A8H5HK41_9AGAR</name>
<feature type="transmembrane region" description="Helical" evidence="2">
    <location>
        <begin position="679"/>
        <end position="700"/>
    </location>
</feature>
<feature type="compositionally biased region" description="Polar residues" evidence="1">
    <location>
        <begin position="558"/>
        <end position="571"/>
    </location>
</feature>
<proteinExistence type="predicted"/>
<keyword evidence="2" id="KW-0472">Membrane</keyword>
<keyword evidence="4" id="KW-1185">Reference proteome</keyword>
<evidence type="ECO:0000313" key="4">
    <source>
        <dbReference type="Proteomes" id="UP000565441"/>
    </source>
</evidence>
<keyword evidence="2" id="KW-1133">Transmembrane helix</keyword>
<feature type="compositionally biased region" description="Pro residues" evidence="1">
    <location>
        <begin position="512"/>
        <end position="528"/>
    </location>
</feature>
<dbReference type="OrthoDB" id="445826at2759"/>
<evidence type="ECO:0008006" key="5">
    <source>
        <dbReference type="Google" id="ProtNLM"/>
    </source>
</evidence>
<reference evidence="3 4" key="1">
    <citation type="journal article" date="2020" name="ISME J.">
        <title>Uncovering the hidden diversity of litter-decomposition mechanisms in mushroom-forming fungi.</title>
        <authorList>
            <person name="Floudas D."/>
            <person name="Bentzer J."/>
            <person name="Ahren D."/>
            <person name="Johansson T."/>
            <person name="Persson P."/>
            <person name="Tunlid A."/>
        </authorList>
    </citation>
    <scope>NUCLEOTIDE SEQUENCE [LARGE SCALE GENOMIC DNA]</scope>
    <source>
        <strain evidence="3 4">CBS 661.87</strain>
    </source>
</reference>
<feature type="compositionally biased region" description="Low complexity" evidence="1">
    <location>
        <begin position="481"/>
        <end position="492"/>
    </location>
</feature>
<dbReference type="InterPro" id="IPR036691">
    <property type="entry name" value="Endo/exonu/phosph_ase_sf"/>
</dbReference>
<protein>
    <recommendedName>
        <fullName evidence="5">Reverse transcriptase domain-containing protein</fullName>
    </recommendedName>
</protein>
<evidence type="ECO:0000256" key="2">
    <source>
        <dbReference type="SAM" id="Phobius"/>
    </source>
</evidence>
<dbReference type="EMBL" id="JAACJP010000004">
    <property type="protein sequence ID" value="KAF5385006.1"/>
    <property type="molecule type" value="Genomic_DNA"/>
</dbReference>
<dbReference type="Proteomes" id="UP000565441">
    <property type="component" value="Unassembled WGS sequence"/>
</dbReference>
<comment type="caution">
    <text evidence="3">The sequence shown here is derived from an EMBL/GenBank/DDBJ whole genome shotgun (WGS) entry which is preliminary data.</text>
</comment>
<feature type="transmembrane region" description="Helical" evidence="2">
    <location>
        <begin position="654"/>
        <end position="672"/>
    </location>
</feature>
<keyword evidence="2" id="KW-0812">Transmembrane</keyword>
<evidence type="ECO:0000256" key="1">
    <source>
        <dbReference type="SAM" id="MobiDB-lite"/>
    </source>
</evidence>
<gene>
    <name evidence="3" type="ORF">D9615_001212</name>
</gene>
<sequence length="1665" mass="186591">MPPRNAPPAFPLDAPYRAPPLMGSAADSSYQHELSASTPQAHLATGVELIVRGLERTSPYSATQHLQRILDQLKQRNPMPSVTVVPPMRDTAPTHALDYAIVTFQGDYRAHPRPDYMSAVREMITTFDGGLTVGWNIAPGYDKKRTAWFRDDSGIGVGELKRGLETIFKSHRYDFQVSTANVSTSPPRVTFQFLNRDHIDVLMRKPPIVKGHSFIPRTPRFIEPVYALEVAVVGVASYNDPQMVIDRYLQAKYGHRASDTLIRSSRLALDDVVYCVVLETPEITEAFVQDPFNAFEGLDPQPSKPEYLYILNQRGFPSQWQRALPSAQPDLQIQNQLDTVRKQQSSFQDTLTTLANRQQDMFQGFLDAQREMGTMFRNMISHVSYQSQLSAAQTELATLQLTHSTTHMMSRLLGPDESAAEMRTYAQNVREKMVTSEHNVEVARRNLAAIQVQSNPPLLPTASFIANAEQDLSQMLEDDPPQAQASQSAAPSLAEDCSGRGSSGNPISQPAAPAPTEPLYPPGLPHPPLLRDDSPGSPSASERTPPAAVTNKRKHQNDQTASISSSAVLKRSQVSPVEREFMDVDDEHRPSPQVPSYFLLFFLFFQNFLGLGRLINSGVEVFRLFLGWGPPTRLRYDLKNVILLMQNHSPLRPLSFLITPMSLYLLLLVSPTRPRVPKLFLILLSLLLLGLSLPAATASIPSHEATPFTFRMLASNLNGFANPVKLSAIRNTVIRESLHFFVFGETKSSVPVSRQFDANGYHLYDAPGISTGPRRRGKWGLLIGVKRNTATVVNAFTPEGFDGRIFICDLLFPCQSGRPVPHRVIALYAPWDPGGTGSDSPPLFWNSVSEFCRSAPFGFSLIGDFNVVYSTEETSSSSPTSPSTQNQESYHAFLNSSEAVDAWSLRPDRSSQHDWTFKSYSAPSSHQAILDRLAVSRVGVLTTHIQTLLDFIPGTDHRPIIGHAVLAPQENPRCPLVPPPVPATTYAPRGFYPRSQEKYRLAEFAASVDSLLQQAHHDPIQGFSNDDEFEAFYRSFSTILQQAAKTHFRYPSSDTTPRSKITNPTIRLVLRGLHQINRLISSIKRHSLWPAEPWVHAVLDNYHAHIHGSQVQPSDDHFLSFLVQIRRQLQRCRYNEEKQVLQSKSDSRHSSQVLGILRGGSTKPLFPTKFSPLPLALSPTANDSFENLVTGPRQITHTTVQYFEALYHRQTRPPQEKPWTQTPSVTNIARKVDNNPFPWPQLLHLADLKQLLRSGNRRPTPGPDGWEKWWFTVLSDSALHPFLCMLNYILSTSHIPSCIKPVTLTTIHKRGPNTNLANYRGITCSNLLANLPFAWLNKKLLPYLTAKGVIPSSQVATQPGVQQRDLISLLAQVHLWSRRENIPLYALQRDQKKGFDMLEPQGFYDAIAVYHLPAAITDLDASAQQQVPYRVKTAYGLTDTFIVDGVTKQGGSMSPLKCTLTTSLLSHWLTDASHNNVNPLILTSHQSCIDRPHVPSDQISAPLSIVEAMDDSIIFDTQWPRLIYKARLADRFQTTYGWETAWPKSAVYIFNTDLDPPGQISAQIPSVSPQDPAGPTTVWNQVPIFRDHFKFLRVPVNRPDLQFLHMRDIINSFYFPFTRKPLPLTVLLRIVSQRLVSRLRPCLHFQPIHPSNARKLASGKTFHDK</sequence>
<dbReference type="SUPFAM" id="SSF56219">
    <property type="entry name" value="DNase I-like"/>
    <property type="match status" value="1"/>
</dbReference>